<dbReference type="AlphaFoldDB" id="A0A3P7LLG6"/>
<evidence type="ECO:0000256" key="5">
    <source>
        <dbReference type="ARBA" id="ARBA00023136"/>
    </source>
</evidence>
<dbReference type="InterPro" id="IPR036259">
    <property type="entry name" value="MFS_trans_sf"/>
</dbReference>
<evidence type="ECO:0000256" key="4">
    <source>
        <dbReference type="ARBA" id="ARBA00022989"/>
    </source>
</evidence>
<name>A0A3P7LLG6_STRVU</name>
<keyword evidence="11" id="KW-1185">Reference proteome</keyword>
<feature type="domain" description="Major facilitator superfamily (MFS) profile" evidence="9">
    <location>
        <begin position="1"/>
        <end position="199"/>
    </location>
</feature>
<dbReference type="OrthoDB" id="6770063at2759"/>
<dbReference type="Proteomes" id="UP000270094">
    <property type="component" value="Unassembled WGS sequence"/>
</dbReference>
<evidence type="ECO:0000313" key="10">
    <source>
        <dbReference type="EMBL" id="VDM79972.1"/>
    </source>
</evidence>
<gene>
    <name evidence="10" type="ORF">SVUK_LOCUS14970</name>
</gene>
<evidence type="ECO:0000256" key="3">
    <source>
        <dbReference type="ARBA" id="ARBA00022692"/>
    </source>
</evidence>
<dbReference type="InterPro" id="IPR044770">
    <property type="entry name" value="MFS_spinster-like"/>
</dbReference>
<keyword evidence="3 8" id="KW-0812">Transmembrane</keyword>
<dbReference type="EMBL" id="UYYB01106958">
    <property type="protein sequence ID" value="VDM79972.1"/>
    <property type="molecule type" value="Genomic_DNA"/>
</dbReference>
<sequence length="199" mass="22262">MISKSSRSTNGSVADANPPPEKISTSKSSSEFKVYISQKGGVLTNIQSFYDIDDAMAGLLQTVFMVFFMFCSPVSGFLGDRYNRKWIMVVGIAIWVAAVFGSTLVPADVCFLILYLQMKWQVFSCHYNNKEHMKFWLFLLLRGIVGVGEASYAVISPSIIADMFTGQNRSRMLMVFYFAIPCGRYASQSISQNNGHSYL</sequence>
<feature type="transmembrane region" description="Helical" evidence="8">
    <location>
        <begin position="135"/>
        <end position="164"/>
    </location>
</feature>
<dbReference type="PANTHER" id="PTHR23505">
    <property type="entry name" value="SPINSTER"/>
    <property type="match status" value="1"/>
</dbReference>
<organism evidence="10 11">
    <name type="scientific">Strongylus vulgaris</name>
    <name type="common">Blood worm</name>
    <dbReference type="NCBI Taxonomy" id="40348"/>
    <lineage>
        <taxon>Eukaryota</taxon>
        <taxon>Metazoa</taxon>
        <taxon>Ecdysozoa</taxon>
        <taxon>Nematoda</taxon>
        <taxon>Chromadorea</taxon>
        <taxon>Rhabditida</taxon>
        <taxon>Rhabditina</taxon>
        <taxon>Rhabditomorpha</taxon>
        <taxon>Strongyloidea</taxon>
        <taxon>Strongylidae</taxon>
        <taxon>Strongylus</taxon>
    </lineage>
</organism>
<keyword evidence="4 8" id="KW-1133">Transmembrane helix</keyword>
<keyword evidence="5 8" id="KW-0472">Membrane</keyword>
<reference evidence="10 11" key="1">
    <citation type="submission" date="2018-11" db="EMBL/GenBank/DDBJ databases">
        <authorList>
            <consortium name="Pathogen Informatics"/>
        </authorList>
    </citation>
    <scope>NUCLEOTIDE SEQUENCE [LARGE SCALE GENOMIC DNA]</scope>
</reference>
<dbReference type="GO" id="GO:0016020">
    <property type="term" value="C:membrane"/>
    <property type="evidence" value="ECO:0007669"/>
    <property type="project" value="UniProtKB-SubCell"/>
</dbReference>
<comment type="similarity">
    <text evidence="6">Belongs to the major facilitator superfamily. Spinster (TC 2.A.1.49) family.</text>
</comment>
<keyword evidence="2" id="KW-0813">Transport</keyword>
<evidence type="ECO:0000256" key="2">
    <source>
        <dbReference type="ARBA" id="ARBA00022448"/>
    </source>
</evidence>
<dbReference type="SUPFAM" id="SSF103473">
    <property type="entry name" value="MFS general substrate transporter"/>
    <property type="match status" value="1"/>
</dbReference>
<feature type="transmembrane region" description="Helical" evidence="8">
    <location>
        <begin position="86"/>
        <end position="115"/>
    </location>
</feature>
<dbReference type="GO" id="GO:0022857">
    <property type="term" value="F:transmembrane transporter activity"/>
    <property type="evidence" value="ECO:0007669"/>
    <property type="project" value="InterPro"/>
</dbReference>
<dbReference type="Gene3D" id="1.20.1250.20">
    <property type="entry name" value="MFS general substrate transporter like domains"/>
    <property type="match status" value="1"/>
</dbReference>
<evidence type="ECO:0000313" key="11">
    <source>
        <dbReference type="Proteomes" id="UP000270094"/>
    </source>
</evidence>
<proteinExistence type="inferred from homology"/>
<feature type="region of interest" description="Disordered" evidence="7">
    <location>
        <begin position="1"/>
        <end position="26"/>
    </location>
</feature>
<comment type="subcellular location">
    <subcellularLocation>
        <location evidence="1">Membrane</location>
        <topology evidence="1">Multi-pass membrane protein</topology>
    </subcellularLocation>
</comment>
<evidence type="ECO:0000256" key="6">
    <source>
        <dbReference type="ARBA" id="ARBA00024338"/>
    </source>
</evidence>
<evidence type="ECO:0000256" key="8">
    <source>
        <dbReference type="SAM" id="Phobius"/>
    </source>
</evidence>
<protein>
    <recommendedName>
        <fullName evidence="9">Major facilitator superfamily (MFS) profile domain-containing protein</fullName>
    </recommendedName>
</protein>
<dbReference type="Pfam" id="PF07690">
    <property type="entry name" value="MFS_1"/>
    <property type="match status" value="1"/>
</dbReference>
<accession>A0A3P7LLG6</accession>
<dbReference type="PANTHER" id="PTHR23505:SF88">
    <property type="entry name" value="MAJOR FACILITATOR SUPERFAMILY (MFS) PROFILE DOMAIN-CONTAINING PROTEIN"/>
    <property type="match status" value="1"/>
</dbReference>
<evidence type="ECO:0000256" key="1">
    <source>
        <dbReference type="ARBA" id="ARBA00004141"/>
    </source>
</evidence>
<feature type="compositionally biased region" description="Polar residues" evidence="7">
    <location>
        <begin position="1"/>
        <end position="12"/>
    </location>
</feature>
<dbReference type="PROSITE" id="PS50850">
    <property type="entry name" value="MFS"/>
    <property type="match status" value="1"/>
</dbReference>
<feature type="transmembrane region" description="Helical" evidence="8">
    <location>
        <begin position="58"/>
        <end position="79"/>
    </location>
</feature>
<evidence type="ECO:0000256" key="7">
    <source>
        <dbReference type="SAM" id="MobiDB-lite"/>
    </source>
</evidence>
<dbReference type="InterPro" id="IPR020846">
    <property type="entry name" value="MFS_dom"/>
</dbReference>
<dbReference type="InterPro" id="IPR011701">
    <property type="entry name" value="MFS"/>
</dbReference>
<evidence type="ECO:0000259" key="9">
    <source>
        <dbReference type="PROSITE" id="PS50850"/>
    </source>
</evidence>